<evidence type="ECO:0000313" key="1">
    <source>
        <dbReference type="EMBL" id="GBP49723.1"/>
    </source>
</evidence>
<gene>
    <name evidence="1" type="ORF">EVAR_33477_1</name>
</gene>
<protein>
    <submittedName>
        <fullName evidence="1">Uncharacterized protein</fullName>
    </submittedName>
</protein>
<dbReference type="Proteomes" id="UP000299102">
    <property type="component" value="Unassembled WGS sequence"/>
</dbReference>
<dbReference type="AlphaFoldDB" id="A0A4C1WF63"/>
<accession>A0A4C1WF63</accession>
<sequence>MLKTTNQTEEPPTVPLSPSTVVMTVINGRRPSLALWAYGPSSSGVNNKSVVGTGGWFSADEAVNGRRHRRDDNLRDRRFNVTAEALNERFDFKLKTPCSIRPWSESNAVTFFRADALDQ</sequence>
<proteinExistence type="predicted"/>
<organism evidence="1 2">
    <name type="scientific">Eumeta variegata</name>
    <name type="common">Bagworm moth</name>
    <name type="synonym">Eumeta japonica</name>
    <dbReference type="NCBI Taxonomy" id="151549"/>
    <lineage>
        <taxon>Eukaryota</taxon>
        <taxon>Metazoa</taxon>
        <taxon>Ecdysozoa</taxon>
        <taxon>Arthropoda</taxon>
        <taxon>Hexapoda</taxon>
        <taxon>Insecta</taxon>
        <taxon>Pterygota</taxon>
        <taxon>Neoptera</taxon>
        <taxon>Endopterygota</taxon>
        <taxon>Lepidoptera</taxon>
        <taxon>Glossata</taxon>
        <taxon>Ditrysia</taxon>
        <taxon>Tineoidea</taxon>
        <taxon>Psychidae</taxon>
        <taxon>Oiketicinae</taxon>
        <taxon>Eumeta</taxon>
    </lineage>
</organism>
<reference evidence="1 2" key="1">
    <citation type="journal article" date="2019" name="Commun. Biol.">
        <title>The bagworm genome reveals a unique fibroin gene that provides high tensile strength.</title>
        <authorList>
            <person name="Kono N."/>
            <person name="Nakamura H."/>
            <person name="Ohtoshi R."/>
            <person name="Tomita M."/>
            <person name="Numata K."/>
            <person name="Arakawa K."/>
        </authorList>
    </citation>
    <scope>NUCLEOTIDE SEQUENCE [LARGE SCALE GENOMIC DNA]</scope>
</reference>
<keyword evidence="2" id="KW-1185">Reference proteome</keyword>
<evidence type="ECO:0000313" key="2">
    <source>
        <dbReference type="Proteomes" id="UP000299102"/>
    </source>
</evidence>
<name>A0A4C1WF63_EUMVA</name>
<comment type="caution">
    <text evidence="1">The sequence shown here is derived from an EMBL/GenBank/DDBJ whole genome shotgun (WGS) entry which is preliminary data.</text>
</comment>
<dbReference type="EMBL" id="BGZK01000551">
    <property type="protein sequence ID" value="GBP49723.1"/>
    <property type="molecule type" value="Genomic_DNA"/>
</dbReference>